<keyword evidence="1" id="KW-0489">Methyltransferase</keyword>
<organism evidence="1 2">
    <name type="scientific">Nocardia pseudobrasiliensis</name>
    <dbReference type="NCBI Taxonomy" id="45979"/>
    <lineage>
        <taxon>Bacteria</taxon>
        <taxon>Bacillati</taxon>
        <taxon>Actinomycetota</taxon>
        <taxon>Actinomycetes</taxon>
        <taxon>Mycobacteriales</taxon>
        <taxon>Nocardiaceae</taxon>
        <taxon>Nocardia</taxon>
    </lineage>
</organism>
<dbReference type="PIRSF" id="PIRSF017393">
    <property type="entry name" value="MTase_SAV2177"/>
    <property type="match status" value="1"/>
</dbReference>
<gene>
    <name evidence="1" type="ORF">DFR76_107139</name>
</gene>
<proteinExistence type="predicted"/>
<reference evidence="1 2" key="1">
    <citation type="submission" date="2018-07" db="EMBL/GenBank/DDBJ databases">
        <title>Genomic Encyclopedia of Type Strains, Phase IV (KMG-IV): sequencing the most valuable type-strain genomes for metagenomic binning, comparative biology and taxonomic classification.</title>
        <authorList>
            <person name="Goeker M."/>
        </authorList>
    </citation>
    <scope>NUCLEOTIDE SEQUENCE [LARGE SCALE GENOMIC DNA]</scope>
    <source>
        <strain evidence="1 2">DSM 44290</strain>
    </source>
</reference>
<dbReference type="EMBL" id="QQBC01000007">
    <property type="protein sequence ID" value="RDI64763.1"/>
    <property type="molecule type" value="Genomic_DNA"/>
</dbReference>
<dbReference type="Pfam" id="PF04672">
    <property type="entry name" value="Methyltransf_19"/>
    <property type="match status" value="1"/>
</dbReference>
<keyword evidence="1" id="KW-0808">Transferase</keyword>
<evidence type="ECO:0000313" key="1">
    <source>
        <dbReference type="EMBL" id="RDI64763.1"/>
    </source>
</evidence>
<dbReference type="RefSeq" id="WP_067996470.1">
    <property type="nucleotide sequence ID" value="NZ_QQBC01000007.1"/>
</dbReference>
<protein>
    <submittedName>
        <fullName evidence="1">S-adenosyl methyltransferase</fullName>
    </submittedName>
</protein>
<dbReference type="AlphaFoldDB" id="A0A370I1Z1"/>
<dbReference type="Proteomes" id="UP000254869">
    <property type="component" value="Unassembled WGS sequence"/>
</dbReference>
<dbReference type="STRING" id="1210086.GCA_001613105_02437"/>
<evidence type="ECO:0000313" key="2">
    <source>
        <dbReference type="Proteomes" id="UP000254869"/>
    </source>
</evidence>
<name>A0A370I1Z1_9NOCA</name>
<sequence length="262" mass="28629">MSEVRRAPEGVDPSKPNAARVYDYLLGGKDNYEADRMVAQRMLATAPDNRTLAWFSRQFLIRGVEMALDAGVRQFIDLGAGIPTSPAVHEVAQKVDSSARVLSVDYDPVVYAHANAMLSGIPGVRPVLADVRQPDLVERLRAEKVVDFDQPVAILLVGVLHFIMDDEGPDEILTRFREAMAPGSFLAFTQGSADSDAGFMDQARRDTVGTTAQFYFRSAAEMVTLLDGFDILPPGVVTIQEWLGGDLPPTLLRILSGVVRKP</sequence>
<dbReference type="InterPro" id="IPR006764">
    <property type="entry name" value="SAM_dep_MeTrfase_SAV2177_type"/>
</dbReference>
<keyword evidence="2" id="KW-1185">Reference proteome</keyword>
<dbReference type="SUPFAM" id="SSF53335">
    <property type="entry name" value="S-adenosyl-L-methionine-dependent methyltransferases"/>
    <property type="match status" value="1"/>
</dbReference>
<dbReference type="Gene3D" id="3.40.50.150">
    <property type="entry name" value="Vaccinia Virus protein VP39"/>
    <property type="match status" value="1"/>
</dbReference>
<dbReference type="InterPro" id="IPR029063">
    <property type="entry name" value="SAM-dependent_MTases_sf"/>
</dbReference>
<dbReference type="GO" id="GO:0032259">
    <property type="term" value="P:methylation"/>
    <property type="evidence" value="ECO:0007669"/>
    <property type="project" value="UniProtKB-KW"/>
</dbReference>
<accession>A0A370I1Z1</accession>
<dbReference type="GO" id="GO:0008168">
    <property type="term" value="F:methyltransferase activity"/>
    <property type="evidence" value="ECO:0007669"/>
    <property type="project" value="UniProtKB-KW"/>
</dbReference>
<comment type="caution">
    <text evidence="1">The sequence shown here is derived from an EMBL/GenBank/DDBJ whole genome shotgun (WGS) entry which is preliminary data.</text>
</comment>
<dbReference type="CDD" id="cd02440">
    <property type="entry name" value="AdoMet_MTases"/>
    <property type="match status" value="1"/>
</dbReference>